<reference evidence="2 3" key="1">
    <citation type="submission" date="2022-11" db="EMBL/GenBank/DDBJ databases">
        <title>Whole genome sequence of Eschrichtius robustus ER-17-0199.</title>
        <authorList>
            <person name="Bruniche-Olsen A."/>
            <person name="Black A.N."/>
            <person name="Fields C.J."/>
            <person name="Walden K."/>
            <person name="Dewoody J.A."/>
        </authorList>
    </citation>
    <scope>NUCLEOTIDE SEQUENCE [LARGE SCALE GENOMIC DNA]</scope>
    <source>
        <strain evidence="2">ER-17-0199</strain>
        <tissue evidence="2">Blubber</tissue>
    </source>
</reference>
<protein>
    <submittedName>
        <fullName evidence="2">Uncharacterized protein</fullName>
    </submittedName>
</protein>
<dbReference type="Proteomes" id="UP001159641">
    <property type="component" value="Unassembled WGS sequence"/>
</dbReference>
<dbReference type="EMBL" id="JAIQCJ010001811">
    <property type="protein sequence ID" value="KAJ8787374.1"/>
    <property type="molecule type" value="Genomic_DNA"/>
</dbReference>
<dbReference type="AlphaFoldDB" id="A0AB34H6R3"/>
<proteinExistence type="predicted"/>
<evidence type="ECO:0000256" key="1">
    <source>
        <dbReference type="SAM" id="MobiDB-lite"/>
    </source>
</evidence>
<sequence length="93" mass="10155">MDACRKLSPQRNLRPNCLLTKVAEMARRHPSLQSRDLCQVHQELLKLFCCAGIQVEVGGKHGIPARGNDEDREVASQVGTDLGRMAGEGEGAE</sequence>
<comment type="caution">
    <text evidence="2">The sequence shown here is derived from an EMBL/GenBank/DDBJ whole genome shotgun (WGS) entry which is preliminary data.</text>
</comment>
<organism evidence="2 3">
    <name type="scientific">Eschrichtius robustus</name>
    <name type="common">California gray whale</name>
    <name type="synonym">Eschrichtius gibbosus</name>
    <dbReference type="NCBI Taxonomy" id="9764"/>
    <lineage>
        <taxon>Eukaryota</taxon>
        <taxon>Metazoa</taxon>
        <taxon>Chordata</taxon>
        <taxon>Craniata</taxon>
        <taxon>Vertebrata</taxon>
        <taxon>Euteleostomi</taxon>
        <taxon>Mammalia</taxon>
        <taxon>Eutheria</taxon>
        <taxon>Laurasiatheria</taxon>
        <taxon>Artiodactyla</taxon>
        <taxon>Whippomorpha</taxon>
        <taxon>Cetacea</taxon>
        <taxon>Mysticeti</taxon>
        <taxon>Eschrichtiidae</taxon>
        <taxon>Eschrichtius</taxon>
    </lineage>
</organism>
<accession>A0AB34H6R3</accession>
<feature type="region of interest" description="Disordered" evidence="1">
    <location>
        <begin position="64"/>
        <end position="93"/>
    </location>
</feature>
<evidence type="ECO:0000313" key="3">
    <source>
        <dbReference type="Proteomes" id="UP001159641"/>
    </source>
</evidence>
<gene>
    <name evidence="2" type="ORF">J1605_023034</name>
</gene>
<name>A0AB34H6R3_ESCRO</name>
<evidence type="ECO:0000313" key="2">
    <source>
        <dbReference type="EMBL" id="KAJ8787374.1"/>
    </source>
</evidence>
<keyword evidence="3" id="KW-1185">Reference proteome</keyword>